<evidence type="ECO:0000256" key="2">
    <source>
        <dbReference type="ARBA" id="ARBA00022801"/>
    </source>
</evidence>
<dbReference type="GO" id="GO:0016787">
    <property type="term" value="F:hydrolase activity"/>
    <property type="evidence" value="ECO:0007669"/>
    <property type="project" value="UniProtKB-KW"/>
</dbReference>
<evidence type="ECO:0000256" key="3">
    <source>
        <dbReference type="SAM" id="MobiDB-lite"/>
    </source>
</evidence>
<dbReference type="Proteomes" id="UP001336020">
    <property type="component" value="Unassembled WGS sequence"/>
</dbReference>
<gene>
    <name evidence="5" type="ORF">Q7514_05240</name>
</gene>
<dbReference type="Pfam" id="PF03061">
    <property type="entry name" value="4HBT"/>
    <property type="match status" value="1"/>
</dbReference>
<dbReference type="PANTHER" id="PTHR21660">
    <property type="entry name" value="THIOESTERASE SUPERFAMILY MEMBER-RELATED"/>
    <property type="match status" value="1"/>
</dbReference>
<protein>
    <submittedName>
        <fullName evidence="5">PaaI family thioesterase</fullName>
        <ecNumber evidence="5">3.1.2.-</ecNumber>
    </submittedName>
</protein>
<dbReference type="SUPFAM" id="SSF54637">
    <property type="entry name" value="Thioesterase/thiol ester dehydrase-isomerase"/>
    <property type="match status" value="2"/>
</dbReference>
<feature type="region of interest" description="Disordered" evidence="3">
    <location>
        <begin position="136"/>
        <end position="156"/>
    </location>
</feature>
<evidence type="ECO:0000259" key="4">
    <source>
        <dbReference type="Pfam" id="PF03061"/>
    </source>
</evidence>
<sequence>MTLEIATFPIDRPAAYSGVGVTVCPPGSVSVTQTVGPKFFDHRGQVTISAFGALSDIVGAAPAGVARQHTSGVVAQAVLAQLTVSTANPFPHAGLVSGVGRSMHFDDTSGLSSAEILDENGNLVLHLTGRTIVVGRTPTDGAGSSASFPTAPDEHEPWIDGDVLDSTSGFDVVSGIASGTLPRGPLAGMHDLRVDTVERGAVRATVTPGEWMTNLIGSIQGGVLLSIAEIVTGLAAQSLTEAGGQYRMLQITLDYLRSPAVPGPVVKVQSDVVRAGRRLASLETLLTGEDGTVYVRAYASVQLFASFAEPR</sequence>
<evidence type="ECO:0000313" key="5">
    <source>
        <dbReference type="EMBL" id="MEE2056930.1"/>
    </source>
</evidence>
<dbReference type="Gene3D" id="3.10.129.10">
    <property type="entry name" value="Hotdog Thioesterase"/>
    <property type="match status" value="2"/>
</dbReference>
<dbReference type="EC" id="3.1.2.-" evidence="5"/>
<keyword evidence="2 5" id="KW-0378">Hydrolase</keyword>
<dbReference type="PANTHER" id="PTHR21660:SF1">
    <property type="entry name" value="ACYL-COENZYME A THIOESTERASE 13"/>
    <property type="match status" value="1"/>
</dbReference>
<comment type="caution">
    <text evidence="5">The sequence shown here is derived from an EMBL/GenBank/DDBJ whole genome shotgun (WGS) entry which is preliminary data.</text>
</comment>
<dbReference type="CDD" id="cd03443">
    <property type="entry name" value="PaaI_thioesterase"/>
    <property type="match status" value="1"/>
</dbReference>
<evidence type="ECO:0000313" key="6">
    <source>
        <dbReference type="Proteomes" id="UP001336020"/>
    </source>
</evidence>
<dbReference type="InterPro" id="IPR029069">
    <property type="entry name" value="HotDog_dom_sf"/>
</dbReference>
<proteinExistence type="inferred from homology"/>
<organism evidence="5 6">
    <name type="scientific">Rhodococcus artemisiae</name>
    <dbReference type="NCBI Taxonomy" id="714159"/>
    <lineage>
        <taxon>Bacteria</taxon>
        <taxon>Bacillati</taxon>
        <taxon>Actinomycetota</taxon>
        <taxon>Actinomycetes</taxon>
        <taxon>Mycobacteriales</taxon>
        <taxon>Nocardiaceae</taxon>
        <taxon>Rhodococcus</taxon>
    </lineage>
</organism>
<feature type="domain" description="Thioesterase" evidence="4">
    <location>
        <begin position="217"/>
        <end position="293"/>
    </location>
</feature>
<name>A0ABU7L5V0_9NOCA</name>
<dbReference type="InterPro" id="IPR006683">
    <property type="entry name" value="Thioestr_dom"/>
</dbReference>
<dbReference type="RefSeq" id="WP_330132194.1">
    <property type="nucleotide sequence ID" value="NZ_JAUTXY010000002.1"/>
</dbReference>
<keyword evidence="6" id="KW-1185">Reference proteome</keyword>
<dbReference type="EMBL" id="JAUTXY010000002">
    <property type="protein sequence ID" value="MEE2056930.1"/>
    <property type="molecule type" value="Genomic_DNA"/>
</dbReference>
<comment type="similarity">
    <text evidence="1">Belongs to the thioesterase PaaI family.</text>
</comment>
<accession>A0ABU7L5V0</accession>
<reference evidence="5 6" key="1">
    <citation type="submission" date="2023-07" db="EMBL/GenBank/DDBJ databases">
        <authorList>
            <person name="Girao M."/>
            <person name="Carvalho M.F."/>
        </authorList>
    </citation>
    <scope>NUCLEOTIDE SEQUENCE [LARGE SCALE GENOMIC DNA]</scope>
    <source>
        <strain evidence="5 6">YIM65754</strain>
    </source>
</reference>
<dbReference type="InterPro" id="IPR039298">
    <property type="entry name" value="ACOT13"/>
</dbReference>
<evidence type="ECO:0000256" key="1">
    <source>
        <dbReference type="ARBA" id="ARBA00008324"/>
    </source>
</evidence>